<feature type="region of interest" description="Disordered" evidence="8">
    <location>
        <begin position="531"/>
        <end position="553"/>
    </location>
</feature>
<evidence type="ECO:0000313" key="11">
    <source>
        <dbReference type="Proteomes" id="UP001212411"/>
    </source>
</evidence>
<keyword evidence="4 7" id="KW-0418">Kinase</keyword>
<dbReference type="GO" id="GO:0005768">
    <property type="term" value="C:endosome"/>
    <property type="evidence" value="ECO:0007669"/>
    <property type="project" value="UniProtKB-UniRule"/>
</dbReference>
<keyword evidence="11" id="KW-1185">Reference proteome</keyword>
<evidence type="ECO:0000256" key="2">
    <source>
        <dbReference type="ARBA" id="ARBA00022679"/>
    </source>
</evidence>
<comment type="similarity">
    <text evidence="7">Belongs to the PI3/PI4-kinase family.</text>
</comment>
<evidence type="ECO:0000256" key="3">
    <source>
        <dbReference type="ARBA" id="ARBA00022741"/>
    </source>
</evidence>
<comment type="catalytic activity">
    <reaction evidence="7">
        <text>a 1,2-diacyl-sn-glycero-3-phospho-(1D-myo-inositol) + ATP = a 1,2-diacyl-sn-glycero-3-phospho-(1D-myo-inositol 4-phosphate) + ADP + H(+)</text>
        <dbReference type="Rhea" id="RHEA:19877"/>
        <dbReference type="ChEBI" id="CHEBI:15378"/>
        <dbReference type="ChEBI" id="CHEBI:30616"/>
        <dbReference type="ChEBI" id="CHEBI:57880"/>
        <dbReference type="ChEBI" id="CHEBI:58178"/>
        <dbReference type="ChEBI" id="CHEBI:456216"/>
        <dbReference type="EC" id="2.7.1.67"/>
    </reaction>
</comment>
<comment type="subcellular location">
    <subcellularLocation>
        <location evidence="7">Cell membrane</location>
        <topology evidence="7">Peripheral membrane protein</topology>
    </subcellularLocation>
    <subcellularLocation>
        <location evidence="7">Vacuole membrane</location>
        <topology evidence="7">Peripheral membrane protein</topology>
    </subcellularLocation>
</comment>
<evidence type="ECO:0000313" key="10">
    <source>
        <dbReference type="EMBL" id="WBW72139.1"/>
    </source>
</evidence>
<dbReference type="RefSeq" id="XP_056036382.1">
    <property type="nucleotide sequence ID" value="XM_056180835.1"/>
</dbReference>
<keyword evidence="2 7" id="KW-0808">Transferase</keyword>
<dbReference type="GO" id="GO:0000329">
    <property type="term" value="C:fungal-type vacuole membrane"/>
    <property type="evidence" value="ECO:0007669"/>
    <property type="project" value="TreeGrafter"/>
</dbReference>
<dbReference type="EC" id="2.7.1.67" evidence="7"/>
<dbReference type="PANTHER" id="PTHR12865">
    <property type="entry name" value="PHOSPHATIDYLINOSITOL 4-KINASE TYPE-II"/>
    <property type="match status" value="1"/>
</dbReference>
<keyword evidence="3 7" id="KW-0547">Nucleotide-binding</keyword>
<dbReference type="GO" id="GO:0005802">
    <property type="term" value="C:trans-Golgi network"/>
    <property type="evidence" value="ECO:0007669"/>
    <property type="project" value="TreeGrafter"/>
</dbReference>
<comment type="cofactor">
    <cofactor evidence="7">
        <name>Mg(2+)</name>
        <dbReference type="ChEBI" id="CHEBI:18420"/>
    </cofactor>
    <cofactor evidence="7">
        <name>Mn(2+)</name>
        <dbReference type="ChEBI" id="CHEBI:29035"/>
    </cofactor>
</comment>
<sequence length="619" mass="71524">MGMEPESTRNTLASFPRFHDNNFSFQASYSDEGADEISSVSSTSTSVLLPRENEEDEVFKILKFLVTQSKLGQWANQLTNALQTRKKAPQKHKTPKVFYSVFACPPSILHEEKQWKAYPHHSGHDFHDFEKTVLEAKQAIDKNVFPCLISQGSSGSYFVNNDQGRIIAVFKPKDEEPYGKLNPKWIKWFHRNLFPCFFGRSCLIPNLCYLSEAAACLLDRSLGLYIVPYTAVVSLASPTFNYDYFARKSYLSKNKSLPQKLGSFQQFLEGYKLASHFLESHPWPGSRYREHRDYTESVGSSQDFDIFDPFLAENEIETDFWTEDMRLKFRFELEKLVLLDYLMRNTDRSLDNWMIKVCCDPCNDPEYFKSVHILSSDITPDLSSSAMDCSDHVNDLWKGPHFHIGAIDNSLAFPFKHPDSWRSFPYGWLSLPRSILTQSFTEFTRQLFLHKLTSREWWENITEELQNTFSKDEDFDQKMFKSQLYLLKGQAYNIVETFKDPLTSILDLFDRPNLYVVDDIVQIKVKKPSTEDEDVNLGSSRHNGHRRYGSVQHTPNIYPQSKMTLHRLSSFPSLGHKFTELTPLNTHAPNASSSVKDDVAPVIFERLLYASSNAFFTSC</sequence>
<organism evidence="10 11">
    <name type="scientific">Schizosaccharomyces osmophilus</name>
    <dbReference type="NCBI Taxonomy" id="2545709"/>
    <lineage>
        <taxon>Eukaryota</taxon>
        <taxon>Fungi</taxon>
        <taxon>Dikarya</taxon>
        <taxon>Ascomycota</taxon>
        <taxon>Taphrinomycotina</taxon>
        <taxon>Schizosaccharomycetes</taxon>
        <taxon>Schizosaccharomycetales</taxon>
        <taxon>Schizosaccharomycetaceae</taxon>
        <taxon>Schizosaccharomyces</taxon>
    </lineage>
</organism>
<keyword evidence="6" id="KW-0472">Membrane</keyword>
<evidence type="ECO:0000259" key="9">
    <source>
        <dbReference type="PROSITE" id="PS50290"/>
    </source>
</evidence>
<accession>A0AAF0AVP1</accession>
<name>A0AAF0AVP1_9SCHI</name>
<evidence type="ECO:0000256" key="5">
    <source>
        <dbReference type="ARBA" id="ARBA00022840"/>
    </source>
</evidence>
<dbReference type="GO" id="GO:0005886">
    <property type="term" value="C:plasma membrane"/>
    <property type="evidence" value="ECO:0007669"/>
    <property type="project" value="UniProtKB-SubCell"/>
</dbReference>
<evidence type="ECO:0000256" key="4">
    <source>
        <dbReference type="ARBA" id="ARBA00022777"/>
    </source>
</evidence>
<dbReference type="AlphaFoldDB" id="A0AAF0AVP1"/>
<dbReference type="InterPro" id="IPR039756">
    <property type="entry name" value="Lsb6/PI4K2"/>
</dbReference>
<dbReference type="GO" id="GO:0007032">
    <property type="term" value="P:endosome organization"/>
    <property type="evidence" value="ECO:0007669"/>
    <property type="project" value="TreeGrafter"/>
</dbReference>
<dbReference type="EMBL" id="CP115611">
    <property type="protein sequence ID" value="WBW72139.1"/>
    <property type="molecule type" value="Genomic_DNA"/>
</dbReference>
<dbReference type="Pfam" id="PF00454">
    <property type="entry name" value="PI3_PI4_kinase"/>
    <property type="match status" value="1"/>
</dbReference>
<dbReference type="GO" id="GO:0004430">
    <property type="term" value="F:1-phosphatidylinositol 4-kinase activity"/>
    <property type="evidence" value="ECO:0007669"/>
    <property type="project" value="UniProtKB-UniRule"/>
</dbReference>
<protein>
    <recommendedName>
        <fullName evidence="7">Phosphatidylinositol 4-kinase</fullName>
        <ecNumber evidence="7">2.7.1.67</ecNumber>
    </recommendedName>
</protein>
<evidence type="ECO:0000256" key="1">
    <source>
        <dbReference type="ARBA" id="ARBA00022475"/>
    </source>
</evidence>
<dbReference type="GO" id="GO:0005524">
    <property type="term" value="F:ATP binding"/>
    <property type="evidence" value="ECO:0007669"/>
    <property type="project" value="UniProtKB-UniRule"/>
</dbReference>
<keyword evidence="5 7" id="KW-0067">ATP-binding</keyword>
<dbReference type="GO" id="GO:0046854">
    <property type="term" value="P:phosphatidylinositol phosphate biosynthetic process"/>
    <property type="evidence" value="ECO:0007669"/>
    <property type="project" value="UniProtKB-UniRule"/>
</dbReference>
<evidence type="ECO:0000256" key="8">
    <source>
        <dbReference type="SAM" id="MobiDB-lite"/>
    </source>
</evidence>
<dbReference type="KEGG" id="som:SOMG_02042"/>
<evidence type="ECO:0000256" key="7">
    <source>
        <dbReference type="RuleBase" id="RU367084"/>
    </source>
</evidence>
<feature type="domain" description="PI3K/PI4K catalytic" evidence="9">
    <location>
        <begin position="143"/>
        <end position="517"/>
    </location>
</feature>
<reference evidence="10 11" key="1">
    <citation type="journal article" date="2023" name="G3 (Bethesda)">
        <title>A high-quality reference genome for the fission yeast Schizosaccharomyces osmophilus.</title>
        <authorList>
            <person name="Jia G.S."/>
            <person name="Zhang W.C."/>
            <person name="Liang Y."/>
            <person name="Liu X.H."/>
            <person name="Rhind N."/>
            <person name="Pidoux A."/>
            <person name="Brysch-Herzberg M."/>
            <person name="Du L.L."/>
        </authorList>
    </citation>
    <scope>NUCLEOTIDE SEQUENCE [LARGE SCALE GENOMIC DNA]</scope>
    <source>
        <strain evidence="10 11">CBS 15793</strain>
    </source>
</reference>
<dbReference type="GeneID" id="80875524"/>
<dbReference type="Proteomes" id="UP001212411">
    <property type="component" value="Chromosome 1"/>
</dbReference>
<keyword evidence="1 7" id="KW-1003">Cell membrane</keyword>
<dbReference type="InterPro" id="IPR000403">
    <property type="entry name" value="PI3/4_kinase_cat_dom"/>
</dbReference>
<dbReference type="PANTHER" id="PTHR12865:SF1">
    <property type="entry name" value="PHOSPHATIDYLINOSITOL 4-KINASE TYPE 2"/>
    <property type="match status" value="1"/>
</dbReference>
<proteinExistence type="inferred from homology"/>
<evidence type="ECO:0000256" key="6">
    <source>
        <dbReference type="ARBA" id="ARBA00023136"/>
    </source>
</evidence>
<dbReference type="PROSITE" id="PS50290">
    <property type="entry name" value="PI3_4_KINASE_3"/>
    <property type="match status" value="1"/>
</dbReference>
<dbReference type="GO" id="GO:0007030">
    <property type="term" value="P:Golgi organization"/>
    <property type="evidence" value="ECO:0007669"/>
    <property type="project" value="TreeGrafter"/>
</dbReference>
<gene>
    <name evidence="10" type="primary">lsb6</name>
    <name evidence="10" type="ORF">SOMG_02042</name>
</gene>